<dbReference type="InterPro" id="IPR036390">
    <property type="entry name" value="WH_DNA-bd_sf"/>
</dbReference>
<evidence type="ECO:0000256" key="3">
    <source>
        <dbReference type="ARBA" id="ARBA00023125"/>
    </source>
</evidence>
<protein>
    <submittedName>
        <fullName evidence="7">Transcriptional regulator</fullName>
    </submittedName>
</protein>
<keyword evidence="2" id="KW-0805">Transcription regulation</keyword>
<evidence type="ECO:0000256" key="1">
    <source>
        <dbReference type="ARBA" id="ARBA00009437"/>
    </source>
</evidence>
<evidence type="ECO:0000256" key="4">
    <source>
        <dbReference type="ARBA" id="ARBA00023163"/>
    </source>
</evidence>
<dbReference type="GO" id="GO:0003677">
    <property type="term" value="F:DNA binding"/>
    <property type="evidence" value="ECO:0007669"/>
    <property type="project" value="UniProtKB-KW"/>
</dbReference>
<dbReference type="InterPro" id="IPR005119">
    <property type="entry name" value="LysR_subst-bd"/>
</dbReference>
<dbReference type="Gene3D" id="1.10.10.10">
    <property type="entry name" value="Winged helix-like DNA-binding domain superfamily/Winged helix DNA-binding domain"/>
    <property type="match status" value="1"/>
</dbReference>
<sequence>MNNLGDLEIFARVVSAGSMSAAGRELGLSPAVVSKRLRRLEDRLGTRLMQRTTRQISLTEAGQGFYERVVAILAGIEEAEAFVSRRSALARGVLKVSAPTSFGRMHIAPHINAFMQANPDLGVNLTLHDEFVDIVGDGYDLAIRIAELSDSSLVARKLAPVRRILVAAADYIRRNGNPDSFEDLERHVCLSPHNNDPWKLEGPSGSMIHRPTGPLQTNSSEVVREAVIGGVGIALRSTWDIGAELSDGRLVQVLPAYEGSRNVAIHAVYASRRFLPAKVRVFIDYLADLYGPVPYWDQRDRDPRAGAAVAAPSTENHAPKSGATGSEGSSNRRVDAAE</sequence>
<dbReference type="STRING" id="411684.HPDFL43_02130"/>
<dbReference type="Gene3D" id="3.40.190.290">
    <property type="match status" value="1"/>
</dbReference>
<dbReference type="CDD" id="cd08422">
    <property type="entry name" value="PBP2_CrgA_like"/>
    <property type="match status" value="1"/>
</dbReference>
<gene>
    <name evidence="7" type="ORF">HPDFL43_02130</name>
</gene>
<feature type="domain" description="HTH lysR-type" evidence="6">
    <location>
        <begin position="1"/>
        <end position="59"/>
    </location>
</feature>
<dbReference type="eggNOG" id="COG0583">
    <property type="taxonomic scope" value="Bacteria"/>
</dbReference>
<dbReference type="Proteomes" id="UP000004291">
    <property type="component" value="Chromosome"/>
</dbReference>
<dbReference type="FunFam" id="1.10.10.10:FF:000001">
    <property type="entry name" value="LysR family transcriptional regulator"/>
    <property type="match status" value="1"/>
</dbReference>
<evidence type="ECO:0000256" key="2">
    <source>
        <dbReference type="ARBA" id="ARBA00023015"/>
    </source>
</evidence>
<dbReference type="Pfam" id="PF00126">
    <property type="entry name" value="HTH_1"/>
    <property type="match status" value="1"/>
</dbReference>
<dbReference type="SUPFAM" id="SSF53850">
    <property type="entry name" value="Periplasmic binding protein-like II"/>
    <property type="match status" value="1"/>
</dbReference>
<evidence type="ECO:0000313" key="7">
    <source>
        <dbReference type="EMBL" id="EDQ34957.1"/>
    </source>
</evidence>
<evidence type="ECO:0000259" key="6">
    <source>
        <dbReference type="PROSITE" id="PS50931"/>
    </source>
</evidence>
<reference evidence="7 8" key="1">
    <citation type="submission" date="2007-10" db="EMBL/GenBank/DDBJ databases">
        <authorList>
            <person name="Wagner-Dobler I."/>
            <person name="Ferriera S."/>
            <person name="Johnson J."/>
            <person name="Kravitz S."/>
            <person name="Beeson K."/>
            <person name="Sutton G."/>
            <person name="Rogers Y.-H."/>
            <person name="Friedman R."/>
            <person name="Frazier M."/>
            <person name="Venter J.C."/>
        </authorList>
    </citation>
    <scope>NUCLEOTIDE SEQUENCE [LARGE SCALE GENOMIC DNA]</scope>
    <source>
        <strain evidence="7 8">DFL-43</strain>
    </source>
</reference>
<reference evidence="7 8" key="2">
    <citation type="submission" date="2012-06" db="EMBL/GenBank/DDBJ databases">
        <authorList>
            <person name="Fiebig A."/>
        </authorList>
    </citation>
    <scope>NUCLEOTIDE SEQUENCE [LARGE SCALE GENOMIC DNA]</scope>
    <source>
        <strain evidence="7 8">DFL-43</strain>
    </source>
</reference>
<dbReference type="FunFam" id="3.40.190.290:FF:000001">
    <property type="entry name" value="Transcriptional regulator, LysR family"/>
    <property type="match status" value="1"/>
</dbReference>
<keyword evidence="3" id="KW-0238">DNA-binding</keyword>
<dbReference type="PROSITE" id="PS50931">
    <property type="entry name" value="HTH_LYSR"/>
    <property type="match status" value="1"/>
</dbReference>
<dbReference type="SUPFAM" id="SSF46785">
    <property type="entry name" value="Winged helix' DNA-binding domain"/>
    <property type="match status" value="1"/>
</dbReference>
<feature type="region of interest" description="Disordered" evidence="5">
    <location>
        <begin position="303"/>
        <end position="338"/>
    </location>
</feature>
<dbReference type="PANTHER" id="PTHR30537:SF5">
    <property type="entry name" value="HTH-TYPE TRANSCRIPTIONAL ACTIVATOR TTDR-RELATED"/>
    <property type="match status" value="1"/>
</dbReference>
<dbReference type="InterPro" id="IPR036388">
    <property type="entry name" value="WH-like_DNA-bd_sf"/>
</dbReference>
<comment type="caution">
    <text evidence="7">The sequence shown here is derived from an EMBL/GenBank/DDBJ whole genome shotgun (WGS) entry which is preliminary data.</text>
</comment>
<dbReference type="InterPro" id="IPR058163">
    <property type="entry name" value="LysR-type_TF_proteobact-type"/>
</dbReference>
<keyword evidence="4" id="KW-0804">Transcription</keyword>
<accession>A9D097</accession>
<dbReference type="EMBL" id="ABIA03000002">
    <property type="protein sequence ID" value="EDQ34957.1"/>
    <property type="molecule type" value="Genomic_DNA"/>
</dbReference>
<comment type="similarity">
    <text evidence="1">Belongs to the LysR transcriptional regulatory family.</text>
</comment>
<evidence type="ECO:0000256" key="5">
    <source>
        <dbReference type="SAM" id="MobiDB-lite"/>
    </source>
</evidence>
<dbReference type="Pfam" id="PF03466">
    <property type="entry name" value="LysR_substrate"/>
    <property type="match status" value="1"/>
</dbReference>
<dbReference type="AlphaFoldDB" id="A9D097"/>
<dbReference type="GO" id="GO:0003700">
    <property type="term" value="F:DNA-binding transcription factor activity"/>
    <property type="evidence" value="ECO:0007669"/>
    <property type="project" value="InterPro"/>
</dbReference>
<dbReference type="PANTHER" id="PTHR30537">
    <property type="entry name" value="HTH-TYPE TRANSCRIPTIONAL REGULATOR"/>
    <property type="match status" value="1"/>
</dbReference>
<organism evidence="7 8">
    <name type="scientific">Hoeflea phototrophica (strain DSM 17068 / NCIMB 14078 / DFL-43)</name>
    <dbReference type="NCBI Taxonomy" id="411684"/>
    <lineage>
        <taxon>Bacteria</taxon>
        <taxon>Pseudomonadati</taxon>
        <taxon>Pseudomonadota</taxon>
        <taxon>Alphaproteobacteria</taxon>
        <taxon>Hyphomicrobiales</taxon>
        <taxon>Rhizobiaceae</taxon>
        <taxon>Hoeflea</taxon>
    </lineage>
</organism>
<proteinExistence type="inferred from homology"/>
<dbReference type="HOGENOM" id="CLU_039613_16_4_5"/>
<evidence type="ECO:0000313" key="8">
    <source>
        <dbReference type="Proteomes" id="UP000004291"/>
    </source>
</evidence>
<dbReference type="OrthoDB" id="9786526at2"/>
<keyword evidence="8" id="KW-1185">Reference proteome</keyword>
<name>A9D097_HOEPD</name>
<dbReference type="RefSeq" id="WP_007196218.1">
    <property type="nucleotide sequence ID" value="NZ_CM002917.1"/>
</dbReference>
<dbReference type="InterPro" id="IPR000847">
    <property type="entry name" value="LysR_HTH_N"/>
</dbReference>